<sequence>MFLVKKIFPEAMERLFNRVYVCRKCKHKIRADYTKVRAGKVKCRYCGSKVLRPKRKEKKA</sequence>
<organism evidence="1">
    <name type="scientific">candidate division CPR3 bacterium</name>
    <dbReference type="NCBI Taxonomy" id="2268181"/>
    <lineage>
        <taxon>Bacteria</taxon>
        <taxon>Bacteria division CPR3</taxon>
    </lineage>
</organism>
<dbReference type="InterPro" id="IPR038587">
    <property type="entry name" value="Ribosomal_eL40_sf"/>
</dbReference>
<keyword evidence="1" id="KW-0687">Ribonucleoprotein</keyword>
<proteinExistence type="predicted"/>
<dbReference type="GO" id="GO:0005840">
    <property type="term" value="C:ribosome"/>
    <property type="evidence" value="ECO:0007669"/>
    <property type="project" value="UniProtKB-KW"/>
</dbReference>
<reference evidence="1" key="1">
    <citation type="journal article" date="2020" name="mSystems">
        <title>Genome- and Community-Level Interaction Insights into Carbon Utilization and Element Cycling Functions of Hydrothermarchaeota in Hydrothermal Sediment.</title>
        <authorList>
            <person name="Zhou Z."/>
            <person name="Liu Y."/>
            <person name="Xu W."/>
            <person name="Pan J."/>
            <person name="Luo Z.H."/>
            <person name="Li M."/>
        </authorList>
    </citation>
    <scope>NUCLEOTIDE SEQUENCE [LARGE SCALE GENOMIC DNA]</scope>
    <source>
        <strain evidence="1">SpSt-1042</strain>
    </source>
</reference>
<keyword evidence="1" id="KW-0689">Ribosomal protein</keyword>
<comment type="caution">
    <text evidence="1">The sequence shown here is derived from an EMBL/GenBank/DDBJ whole genome shotgun (WGS) entry which is preliminary data.</text>
</comment>
<dbReference type="EMBL" id="DRVY01000039">
    <property type="protein sequence ID" value="HHR92123.1"/>
    <property type="molecule type" value="Genomic_DNA"/>
</dbReference>
<protein>
    <submittedName>
        <fullName evidence="1">50S ribosomal protein L40e</fullName>
    </submittedName>
</protein>
<dbReference type="AlphaFoldDB" id="A0A7C5YXI7"/>
<name>A0A7C5YXI7_UNCC3</name>
<accession>A0A7C5YXI7</accession>
<gene>
    <name evidence="1" type="primary">rpl40e</name>
    <name evidence="1" type="ORF">ENL96_01240</name>
</gene>
<dbReference type="InterPro" id="IPR029040">
    <property type="entry name" value="RPABC4/Spt4"/>
</dbReference>
<evidence type="ECO:0000313" key="1">
    <source>
        <dbReference type="EMBL" id="HHR92123.1"/>
    </source>
</evidence>
<dbReference type="SUPFAM" id="SSF63393">
    <property type="entry name" value="RNA polymerase subunits"/>
    <property type="match status" value="1"/>
</dbReference>
<dbReference type="Gene3D" id="4.10.1060.50">
    <property type="match status" value="1"/>
</dbReference>